<protein>
    <submittedName>
        <fullName evidence="1">Uncharacterized protein</fullName>
    </submittedName>
</protein>
<evidence type="ECO:0000313" key="2">
    <source>
        <dbReference type="Proteomes" id="UP000273854"/>
    </source>
</evidence>
<gene>
    <name evidence="1" type="ORF">ALP40_03518</name>
</gene>
<dbReference type="AlphaFoldDB" id="A0A3M5P2G1"/>
<organism evidence="1 2">
    <name type="scientific">Pseudomonas viridiflava</name>
    <name type="common">Phytomonas viridiflava</name>
    <dbReference type="NCBI Taxonomy" id="33069"/>
    <lineage>
        <taxon>Bacteria</taxon>
        <taxon>Pseudomonadati</taxon>
        <taxon>Pseudomonadota</taxon>
        <taxon>Gammaproteobacteria</taxon>
        <taxon>Pseudomonadales</taxon>
        <taxon>Pseudomonadaceae</taxon>
        <taxon>Pseudomonas</taxon>
    </lineage>
</organism>
<accession>A0A3M5P2G1</accession>
<dbReference type="Proteomes" id="UP000273854">
    <property type="component" value="Unassembled WGS sequence"/>
</dbReference>
<evidence type="ECO:0000313" key="1">
    <source>
        <dbReference type="EMBL" id="RMT78136.1"/>
    </source>
</evidence>
<comment type="caution">
    <text evidence="1">The sequence shown here is derived from an EMBL/GenBank/DDBJ whole genome shotgun (WGS) entry which is preliminary data.</text>
</comment>
<sequence>MTVVAKWTGTSSRRTQRTREVDTAADKELAMPRCLCLTRQCLGLITRIECVIRPVSGEEGTWMLLFAAGMSGEHPSAIRSQGPFNSLDAAQSMLENIAESLTSSGYLFAEDVPIWVLHMQAELRRISKSRPGYKRSSPF</sequence>
<dbReference type="InterPro" id="IPR056903">
    <property type="entry name" value="PA4575-like"/>
</dbReference>
<reference evidence="1 2" key="1">
    <citation type="submission" date="2018-08" db="EMBL/GenBank/DDBJ databases">
        <title>Recombination of ecologically and evolutionarily significant loci maintains genetic cohesion in the Pseudomonas syringae species complex.</title>
        <authorList>
            <person name="Dillon M."/>
            <person name="Thakur S."/>
            <person name="Almeida R.N.D."/>
            <person name="Weir B.S."/>
            <person name="Guttman D.S."/>
        </authorList>
    </citation>
    <scope>NUCLEOTIDE SEQUENCE [LARGE SCALE GENOMIC DNA]</scope>
    <source>
        <strain evidence="1 2">ICMP 19473</strain>
    </source>
</reference>
<name>A0A3M5P2G1_PSEVI</name>
<dbReference type="EMBL" id="RBTP01000066">
    <property type="protein sequence ID" value="RMT78136.1"/>
    <property type="molecule type" value="Genomic_DNA"/>
</dbReference>
<dbReference type="Pfam" id="PF24876">
    <property type="entry name" value="PA4575"/>
    <property type="match status" value="1"/>
</dbReference>
<proteinExistence type="predicted"/>